<dbReference type="PANTHER" id="PTHR10869:SF236">
    <property type="entry name" value="PROLYL 4-HYDROXYLASE ALPHA SUBUNIT DOMAIN-CONTAINING PROTEIN"/>
    <property type="match status" value="1"/>
</dbReference>
<evidence type="ECO:0000256" key="1">
    <source>
        <dbReference type="ARBA" id="ARBA00001961"/>
    </source>
</evidence>
<dbReference type="GO" id="GO:0031418">
    <property type="term" value="F:L-ascorbic acid binding"/>
    <property type="evidence" value="ECO:0007669"/>
    <property type="project" value="InterPro"/>
</dbReference>
<evidence type="ECO:0000256" key="2">
    <source>
        <dbReference type="ARBA" id="ARBA00022723"/>
    </source>
</evidence>
<dbReference type="GO" id="GO:0005783">
    <property type="term" value="C:endoplasmic reticulum"/>
    <property type="evidence" value="ECO:0007669"/>
    <property type="project" value="TreeGrafter"/>
</dbReference>
<accession>A0A1E4RGY5</accession>
<gene>
    <name evidence="7" type="ORF">HYPBUDRAFT_6920</name>
</gene>
<dbReference type="GeneID" id="30998165"/>
<name>A0A1E4RGY5_9ASCO</name>
<evidence type="ECO:0000256" key="5">
    <source>
        <dbReference type="ARBA" id="ARBA00023004"/>
    </source>
</evidence>
<dbReference type="SMART" id="SM00702">
    <property type="entry name" value="P4Hc"/>
    <property type="match status" value="1"/>
</dbReference>
<dbReference type="RefSeq" id="XP_020075587.1">
    <property type="nucleotide sequence ID" value="XM_020223616.1"/>
</dbReference>
<sequence length="245" mass="28226">MAPKKSKVTTKPKEALYKFPESYYNLPKLLAKLFFKPGPESIISDQIITINNFFTSEFCNELIKSFVGSLTLETTPLIKSKDYAARFNDRISLNDIEASKVLWTYLKDILLQDPGYQDEELDEIKSIFQDAHGLNPQLRIYRYRKGHHFGKHYDDSVVCEGFNKDTPKVTTKWTLLIYLTGDDEFKGGDTIFYPEFERNAKPVSIHPTKGMALLHKHGDDCLKHEAQLVSEGEKWVLRSDVSYAF</sequence>
<keyword evidence="8" id="KW-1185">Reference proteome</keyword>
<keyword evidence="2" id="KW-0479">Metal-binding</keyword>
<dbReference type="EMBL" id="KV454542">
    <property type="protein sequence ID" value="ODV66520.1"/>
    <property type="molecule type" value="Genomic_DNA"/>
</dbReference>
<evidence type="ECO:0000313" key="8">
    <source>
        <dbReference type="Proteomes" id="UP000095085"/>
    </source>
</evidence>
<dbReference type="OrthoDB" id="69177at2759"/>
<dbReference type="Gene3D" id="2.60.120.620">
    <property type="entry name" value="q2cbj1_9rhob like domain"/>
    <property type="match status" value="1"/>
</dbReference>
<protein>
    <submittedName>
        <fullName evidence="7">Putative prolyl 4-hydroxylase alpha subunit</fullName>
    </submittedName>
</protein>
<evidence type="ECO:0000256" key="4">
    <source>
        <dbReference type="ARBA" id="ARBA00023002"/>
    </source>
</evidence>
<organism evidence="7 8">
    <name type="scientific">Hyphopichia burtonii NRRL Y-1933</name>
    <dbReference type="NCBI Taxonomy" id="984485"/>
    <lineage>
        <taxon>Eukaryota</taxon>
        <taxon>Fungi</taxon>
        <taxon>Dikarya</taxon>
        <taxon>Ascomycota</taxon>
        <taxon>Saccharomycotina</taxon>
        <taxon>Pichiomycetes</taxon>
        <taxon>Debaryomycetaceae</taxon>
        <taxon>Hyphopichia</taxon>
    </lineage>
</organism>
<evidence type="ECO:0000256" key="3">
    <source>
        <dbReference type="ARBA" id="ARBA00022964"/>
    </source>
</evidence>
<proteinExistence type="predicted"/>
<evidence type="ECO:0000259" key="6">
    <source>
        <dbReference type="PROSITE" id="PS51471"/>
    </source>
</evidence>
<dbReference type="Pfam" id="PF13640">
    <property type="entry name" value="2OG-FeII_Oxy_3"/>
    <property type="match status" value="1"/>
</dbReference>
<dbReference type="AlphaFoldDB" id="A0A1E4RGY5"/>
<reference evidence="8" key="1">
    <citation type="submission" date="2016-05" db="EMBL/GenBank/DDBJ databases">
        <title>Comparative genomics of biotechnologically important yeasts.</title>
        <authorList>
            <consortium name="DOE Joint Genome Institute"/>
            <person name="Riley R."/>
            <person name="Haridas S."/>
            <person name="Wolfe K.H."/>
            <person name="Lopes M.R."/>
            <person name="Hittinger C.T."/>
            <person name="Goker M."/>
            <person name="Salamov A."/>
            <person name="Wisecaver J."/>
            <person name="Long T.M."/>
            <person name="Aerts A.L."/>
            <person name="Barry K."/>
            <person name="Choi C."/>
            <person name="Clum A."/>
            <person name="Coughlan A.Y."/>
            <person name="Deshpande S."/>
            <person name="Douglass A.P."/>
            <person name="Hanson S.J."/>
            <person name="Klenk H.-P."/>
            <person name="Labutti K."/>
            <person name="Lapidus A."/>
            <person name="Lindquist E."/>
            <person name="Lipzen A."/>
            <person name="Meier-Kolthoff J.P."/>
            <person name="Ohm R.A."/>
            <person name="Otillar R.P."/>
            <person name="Pangilinan J."/>
            <person name="Peng Y."/>
            <person name="Rokas A."/>
            <person name="Rosa C.A."/>
            <person name="Scheuner C."/>
            <person name="Sibirny A.A."/>
            <person name="Slot J.C."/>
            <person name="Stielow J.B."/>
            <person name="Sun H."/>
            <person name="Kurtzman C.P."/>
            <person name="Blackwell M."/>
            <person name="Grigoriev I.V."/>
            <person name="Jeffries T.W."/>
        </authorList>
    </citation>
    <scope>NUCLEOTIDE SEQUENCE [LARGE SCALE GENOMIC DNA]</scope>
    <source>
        <strain evidence="8">NRRL Y-1933</strain>
    </source>
</reference>
<dbReference type="GO" id="GO:0004656">
    <property type="term" value="F:procollagen-proline 4-dioxygenase activity"/>
    <property type="evidence" value="ECO:0007669"/>
    <property type="project" value="TreeGrafter"/>
</dbReference>
<comment type="cofactor">
    <cofactor evidence="1">
        <name>L-ascorbate</name>
        <dbReference type="ChEBI" id="CHEBI:38290"/>
    </cofactor>
</comment>
<keyword evidence="4" id="KW-0560">Oxidoreductase</keyword>
<dbReference type="PANTHER" id="PTHR10869">
    <property type="entry name" value="PROLYL 4-HYDROXYLASE ALPHA SUBUNIT"/>
    <property type="match status" value="1"/>
</dbReference>
<dbReference type="InterPro" id="IPR005123">
    <property type="entry name" value="Oxoglu/Fe-dep_dioxygenase_dom"/>
</dbReference>
<dbReference type="InterPro" id="IPR044862">
    <property type="entry name" value="Pro_4_hyd_alph_FE2OG_OXY"/>
</dbReference>
<evidence type="ECO:0000313" key="7">
    <source>
        <dbReference type="EMBL" id="ODV66520.1"/>
    </source>
</evidence>
<dbReference type="InterPro" id="IPR006620">
    <property type="entry name" value="Pro_4_hyd_alph"/>
</dbReference>
<dbReference type="PROSITE" id="PS51471">
    <property type="entry name" value="FE2OG_OXY"/>
    <property type="match status" value="1"/>
</dbReference>
<keyword evidence="3" id="KW-0223">Dioxygenase</keyword>
<dbReference type="Proteomes" id="UP000095085">
    <property type="component" value="Unassembled WGS sequence"/>
</dbReference>
<feature type="domain" description="Fe2OG dioxygenase" evidence="6">
    <location>
        <begin position="133"/>
        <end position="245"/>
    </location>
</feature>
<keyword evidence="5" id="KW-0408">Iron</keyword>
<dbReference type="InterPro" id="IPR045054">
    <property type="entry name" value="P4HA-like"/>
</dbReference>
<dbReference type="GO" id="GO:0005506">
    <property type="term" value="F:iron ion binding"/>
    <property type="evidence" value="ECO:0007669"/>
    <property type="project" value="InterPro"/>
</dbReference>